<evidence type="ECO:0000313" key="2">
    <source>
        <dbReference type="Proteomes" id="UP000092460"/>
    </source>
</evidence>
<protein>
    <submittedName>
        <fullName evidence="1">Uncharacterized protein</fullName>
    </submittedName>
</protein>
<reference evidence="2" key="1">
    <citation type="submission" date="2015-01" db="EMBL/GenBank/DDBJ databases">
        <authorList>
            <person name="Aksoy S."/>
            <person name="Warren W."/>
            <person name="Wilson R.K."/>
        </authorList>
    </citation>
    <scope>NUCLEOTIDE SEQUENCE [LARGE SCALE GENOMIC DNA]</scope>
    <source>
        <strain evidence="2">IAEA</strain>
    </source>
</reference>
<name>A0A1B0B2B9_9MUSC</name>
<dbReference type="VEuPathDB" id="VectorBase:GPPI016638"/>
<keyword evidence="2" id="KW-1185">Reference proteome</keyword>
<dbReference type="Proteomes" id="UP000092460">
    <property type="component" value="Unassembled WGS sequence"/>
</dbReference>
<evidence type="ECO:0000313" key="1">
    <source>
        <dbReference type="EnsemblMetazoa" id="GPPI016638-PA"/>
    </source>
</evidence>
<sequence>MIKAVYEFVTIITDAAIPSLSSFQTFKLTKYSCANFQPPRSRIRSLILDIPSSSFSAYTTSAHYQTPSSQHCFAYSSTLKDLNDFGIDARIFSIRDSRHFMIIEKSKGCALKSKPLAKQVLHACKLNS</sequence>
<dbReference type="EMBL" id="JXJN01007577">
    <property type="status" value="NOT_ANNOTATED_CDS"/>
    <property type="molecule type" value="Genomic_DNA"/>
</dbReference>
<dbReference type="EMBL" id="JXJN01007578">
    <property type="status" value="NOT_ANNOTATED_CDS"/>
    <property type="molecule type" value="Genomic_DNA"/>
</dbReference>
<reference evidence="1" key="2">
    <citation type="submission" date="2020-05" db="UniProtKB">
        <authorList>
            <consortium name="EnsemblMetazoa"/>
        </authorList>
    </citation>
    <scope>IDENTIFICATION</scope>
    <source>
        <strain evidence="1">IAEA</strain>
    </source>
</reference>
<organism evidence="1 2">
    <name type="scientific">Glossina palpalis gambiensis</name>
    <dbReference type="NCBI Taxonomy" id="67801"/>
    <lineage>
        <taxon>Eukaryota</taxon>
        <taxon>Metazoa</taxon>
        <taxon>Ecdysozoa</taxon>
        <taxon>Arthropoda</taxon>
        <taxon>Hexapoda</taxon>
        <taxon>Insecta</taxon>
        <taxon>Pterygota</taxon>
        <taxon>Neoptera</taxon>
        <taxon>Endopterygota</taxon>
        <taxon>Diptera</taxon>
        <taxon>Brachycera</taxon>
        <taxon>Muscomorpha</taxon>
        <taxon>Hippoboscoidea</taxon>
        <taxon>Glossinidae</taxon>
        <taxon>Glossina</taxon>
    </lineage>
</organism>
<dbReference type="EnsemblMetazoa" id="GPPI016638-RA">
    <property type="protein sequence ID" value="GPPI016638-PA"/>
    <property type="gene ID" value="GPPI016638"/>
</dbReference>
<proteinExistence type="predicted"/>
<dbReference type="AlphaFoldDB" id="A0A1B0B2B9"/>
<accession>A0A1B0B2B9</accession>